<evidence type="ECO:0000256" key="1">
    <source>
        <dbReference type="SAM" id="MobiDB-lite"/>
    </source>
</evidence>
<name>A0A811PGE2_9POAL</name>
<feature type="region of interest" description="Disordered" evidence="1">
    <location>
        <begin position="48"/>
        <end position="73"/>
    </location>
</feature>
<reference evidence="2" key="1">
    <citation type="submission" date="2020-10" db="EMBL/GenBank/DDBJ databases">
        <authorList>
            <person name="Han B."/>
            <person name="Lu T."/>
            <person name="Zhao Q."/>
            <person name="Huang X."/>
            <person name="Zhao Y."/>
        </authorList>
    </citation>
    <scope>NUCLEOTIDE SEQUENCE</scope>
</reference>
<gene>
    <name evidence="2" type="ORF">NCGR_LOCUS26430</name>
</gene>
<accession>A0A811PGE2</accession>
<evidence type="ECO:0000313" key="2">
    <source>
        <dbReference type="EMBL" id="CAD6239511.1"/>
    </source>
</evidence>
<protein>
    <submittedName>
        <fullName evidence="2">Uncharacterized protein</fullName>
    </submittedName>
</protein>
<dbReference type="Proteomes" id="UP000604825">
    <property type="component" value="Unassembled WGS sequence"/>
</dbReference>
<dbReference type="EMBL" id="CAJGYO010000006">
    <property type="protein sequence ID" value="CAD6239511.1"/>
    <property type="molecule type" value="Genomic_DNA"/>
</dbReference>
<organism evidence="2 3">
    <name type="scientific">Miscanthus lutarioriparius</name>
    <dbReference type="NCBI Taxonomy" id="422564"/>
    <lineage>
        <taxon>Eukaryota</taxon>
        <taxon>Viridiplantae</taxon>
        <taxon>Streptophyta</taxon>
        <taxon>Embryophyta</taxon>
        <taxon>Tracheophyta</taxon>
        <taxon>Spermatophyta</taxon>
        <taxon>Magnoliopsida</taxon>
        <taxon>Liliopsida</taxon>
        <taxon>Poales</taxon>
        <taxon>Poaceae</taxon>
        <taxon>PACMAD clade</taxon>
        <taxon>Panicoideae</taxon>
        <taxon>Andropogonodae</taxon>
        <taxon>Andropogoneae</taxon>
        <taxon>Saccharinae</taxon>
        <taxon>Miscanthus</taxon>
    </lineage>
</organism>
<keyword evidence="3" id="KW-1185">Reference proteome</keyword>
<dbReference type="AlphaFoldDB" id="A0A811PGE2"/>
<evidence type="ECO:0000313" key="3">
    <source>
        <dbReference type="Proteomes" id="UP000604825"/>
    </source>
</evidence>
<sequence>MEQDEVQDAEDFDPTEVFTVEDMLAEDGILEDMIQAELKAYIDGEASTVSRRRRQTGPRRPGSWDPEVPPGRRRRRSCCCRLAVRRGGERTNHHCDCEPSSHYHAIATSAVALAGLPNNLRARYGAGLVLLSMAADVSTPGGGAYGRRSQTHGMIVSPGLAAVRDQASSGIHEPIGLAGFCLLGFISTTFKGVGCTAIGLLLPDFRYDALLPGLPGRPLVRTLKD</sequence>
<proteinExistence type="predicted"/>
<comment type="caution">
    <text evidence="2">The sequence shown here is derived from an EMBL/GenBank/DDBJ whole genome shotgun (WGS) entry which is preliminary data.</text>
</comment>